<keyword evidence="4" id="KW-1185">Reference proteome</keyword>
<evidence type="ECO:0000313" key="3">
    <source>
        <dbReference type="EMBL" id="MBC4016944.1"/>
    </source>
</evidence>
<dbReference type="CDD" id="cd06533">
    <property type="entry name" value="Glyco_transf_WecG_TagA"/>
    <property type="match status" value="1"/>
</dbReference>
<evidence type="ECO:0000256" key="1">
    <source>
        <dbReference type="ARBA" id="ARBA00022676"/>
    </source>
</evidence>
<gene>
    <name evidence="3" type="ORF">H7965_16620</name>
</gene>
<dbReference type="PANTHER" id="PTHR34136">
    <property type="match status" value="1"/>
</dbReference>
<dbReference type="Proteomes" id="UP000600101">
    <property type="component" value="Unassembled WGS sequence"/>
</dbReference>
<comment type="caution">
    <text evidence="3">The sequence shown here is derived from an EMBL/GenBank/DDBJ whole genome shotgun (WGS) entry which is preliminary data.</text>
</comment>
<dbReference type="RefSeq" id="WP_186771712.1">
    <property type="nucleotide sequence ID" value="NZ_JACOMF010000020.1"/>
</dbReference>
<keyword evidence="2" id="KW-0808">Transferase</keyword>
<dbReference type="EMBL" id="JACOMF010000020">
    <property type="protein sequence ID" value="MBC4016944.1"/>
    <property type="molecule type" value="Genomic_DNA"/>
</dbReference>
<dbReference type="PANTHER" id="PTHR34136:SF1">
    <property type="entry name" value="UDP-N-ACETYL-D-MANNOSAMINURONIC ACID TRANSFERASE"/>
    <property type="match status" value="1"/>
</dbReference>
<keyword evidence="1" id="KW-0328">Glycosyltransferase</keyword>
<sequence length="260" mass="29446">MSEAMERPRAAVEVLDCPIDSLTMDQTLAWCLDACRSDRRASILLTANASHLVDMQRNPQLRQVCLAADLVTADGMSVVWASRLLGRRLPERVTGVDLLTHLLGLGEQHGLRVFFLGSKPNVLDRFLAVCRAKHPRLQLAGWRDGYFPASEDEAVVQQIAASRPDILFVAMPSPFKDIWCQRHRDRLGARLIIGVGGSFDVLAGIVPRAPPWMQRAGLEWGWRLMREPRRLWRRYLFGNSRFISLVMKSWVAGRLSRQHS</sequence>
<dbReference type="AlphaFoldDB" id="A0A9X0UDT0"/>
<dbReference type="NCBIfam" id="TIGR00696">
    <property type="entry name" value="wecG_tagA_cpsF"/>
    <property type="match status" value="1"/>
</dbReference>
<proteinExistence type="predicted"/>
<evidence type="ECO:0000256" key="2">
    <source>
        <dbReference type="ARBA" id="ARBA00022679"/>
    </source>
</evidence>
<dbReference type="Pfam" id="PF03808">
    <property type="entry name" value="Glyco_tran_WecG"/>
    <property type="match status" value="1"/>
</dbReference>
<evidence type="ECO:0000313" key="4">
    <source>
        <dbReference type="Proteomes" id="UP000600101"/>
    </source>
</evidence>
<dbReference type="InterPro" id="IPR004629">
    <property type="entry name" value="WecG_TagA_CpsF"/>
</dbReference>
<name>A0A9X0UDT0_9PROT</name>
<accession>A0A9X0UDT0</accession>
<dbReference type="GO" id="GO:0016758">
    <property type="term" value="F:hexosyltransferase activity"/>
    <property type="evidence" value="ECO:0007669"/>
    <property type="project" value="TreeGrafter"/>
</dbReference>
<reference evidence="3" key="1">
    <citation type="submission" date="2020-08" db="EMBL/GenBank/DDBJ databases">
        <authorList>
            <person name="Hu Y."/>
            <person name="Nguyen S.V."/>
            <person name="Li F."/>
            <person name="Fanning S."/>
        </authorList>
    </citation>
    <scope>NUCLEOTIDE SEQUENCE</scope>
    <source>
        <strain evidence="3">SYSU D8009</strain>
    </source>
</reference>
<protein>
    <submittedName>
        <fullName evidence="3">WecB/TagA/CpsF family glycosyltransferase</fullName>
    </submittedName>
</protein>
<organism evidence="3 4">
    <name type="scientific">Siccirubricoccus deserti</name>
    <dbReference type="NCBI Taxonomy" id="2013562"/>
    <lineage>
        <taxon>Bacteria</taxon>
        <taxon>Pseudomonadati</taxon>
        <taxon>Pseudomonadota</taxon>
        <taxon>Alphaproteobacteria</taxon>
        <taxon>Acetobacterales</taxon>
        <taxon>Roseomonadaceae</taxon>
        <taxon>Siccirubricoccus</taxon>
    </lineage>
</organism>